<evidence type="ECO:0000259" key="2">
    <source>
        <dbReference type="Pfam" id="PF03070"/>
    </source>
</evidence>
<proteinExistence type="predicted"/>
<dbReference type="InterPro" id="IPR050967">
    <property type="entry name" value="Thiamine_Salvage_TenA"/>
</dbReference>
<evidence type="ECO:0000313" key="4">
    <source>
        <dbReference type="Proteomes" id="UP001500689"/>
    </source>
</evidence>
<evidence type="ECO:0000256" key="1">
    <source>
        <dbReference type="ARBA" id="ARBA00004948"/>
    </source>
</evidence>
<reference evidence="4" key="1">
    <citation type="journal article" date="2019" name="Int. J. Syst. Evol. Microbiol.">
        <title>The Global Catalogue of Microorganisms (GCM) 10K type strain sequencing project: providing services to taxonomists for standard genome sequencing and annotation.</title>
        <authorList>
            <consortium name="The Broad Institute Genomics Platform"/>
            <consortium name="The Broad Institute Genome Sequencing Center for Infectious Disease"/>
            <person name="Wu L."/>
            <person name="Ma J."/>
        </authorList>
    </citation>
    <scope>NUCLEOTIDE SEQUENCE [LARGE SCALE GENOMIC DNA]</scope>
    <source>
        <strain evidence="4">JCM 16898</strain>
    </source>
</reference>
<dbReference type="InterPro" id="IPR004305">
    <property type="entry name" value="Thiaminase-2/PQQC"/>
</dbReference>
<keyword evidence="4" id="KW-1185">Reference proteome</keyword>
<dbReference type="Gene3D" id="1.20.910.10">
    <property type="entry name" value="Heme oxygenase-like"/>
    <property type="match status" value="1"/>
</dbReference>
<dbReference type="SUPFAM" id="SSF48613">
    <property type="entry name" value="Heme oxygenase-like"/>
    <property type="match status" value="1"/>
</dbReference>
<dbReference type="EMBL" id="BAAAZN010000027">
    <property type="protein sequence ID" value="GAA3582939.1"/>
    <property type="molecule type" value="Genomic_DNA"/>
</dbReference>
<accession>A0ABP6YG20</accession>
<feature type="domain" description="Thiaminase-2/PQQC" evidence="2">
    <location>
        <begin position="24"/>
        <end position="224"/>
    </location>
</feature>
<comment type="pathway">
    <text evidence="1">Cofactor biosynthesis; thiamine diphosphate biosynthesis.</text>
</comment>
<gene>
    <name evidence="3" type="ORF">GCM10022222_79660</name>
</gene>
<comment type="caution">
    <text evidence="3">The sequence shown here is derived from an EMBL/GenBank/DDBJ whole genome shotgun (WGS) entry which is preliminary data.</text>
</comment>
<dbReference type="InterPro" id="IPR016084">
    <property type="entry name" value="Haem_Oase-like_multi-hlx"/>
</dbReference>
<name>A0ABP6YG20_9PSEU</name>
<dbReference type="PANTHER" id="PTHR43198:SF2">
    <property type="entry name" value="SI:CH1073-67J19.1-RELATED"/>
    <property type="match status" value="1"/>
</dbReference>
<dbReference type="Pfam" id="PF03070">
    <property type="entry name" value="TENA_THI-4"/>
    <property type="match status" value="1"/>
</dbReference>
<protein>
    <recommendedName>
        <fullName evidence="2">Thiaminase-2/PQQC domain-containing protein</fullName>
    </recommendedName>
</protein>
<dbReference type="Proteomes" id="UP001500689">
    <property type="component" value="Unassembled WGS sequence"/>
</dbReference>
<dbReference type="RefSeq" id="WP_344868631.1">
    <property type="nucleotide sequence ID" value="NZ_BAAAZN010000027.1"/>
</dbReference>
<sequence>MATSAHASSPLRAELTALITAGAKDLLEHPYYRGLLDGTLPAESLSHLCRQDAHHLLPTYARALSRCAATAQRNEHARLLCRMAHISFDSSAGSAAGFPAMAEKFGLPDGAAGAPAIAGATLGYVHFLTAATTGPLAAGLGATLPSAWLYQLVTDELIQLRKPETRYHELIEIMYPGKEYVALIEEFLTLIDEHEADSGSAEVLLEQLGRAIAYEYDFVEAAWRAAA</sequence>
<evidence type="ECO:0000313" key="3">
    <source>
        <dbReference type="EMBL" id="GAA3582939.1"/>
    </source>
</evidence>
<organism evidence="3 4">
    <name type="scientific">Amycolatopsis ultiminotia</name>
    <dbReference type="NCBI Taxonomy" id="543629"/>
    <lineage>
        <taxon>Bacteria</taxon>
        <taxon>Bacillati</taxon>
        <taxon>Actinomycetota</taxon>
        <taxon>Actinomycetes</taxon>
        <taxon>Pseudonocardiales</taxon>
        <taxon>Pseudonocardiaceae</taxon>
        <taxon>Amycolatopsis</taxon>
    </lineage>
</organism>
<dbReference type="PANTHER" id="PTHR43198">
    <property type="entry name" value="BIFUNCTIONAL TH2 PROTEIN"/>
    <property type="match status" value="1"/>
</dbReference>